<dbReference type="AlphaFoldDB" id="A0AAV7N210"/>
<reference evidence="2" key="1">
    <citation type="journal article" date="2022" name="bioRxiv">
        <title>Sequencing and chromosome-scale assembly of the giantPleurodeles waltlgenome.</title>
        <authorList>
            <person name="Brown T."/>
            <person name="Elewa A."/>
            <person name="Iarovenko S."/>
            <person name="Subramanian E."/>
            <person name="Araus A.J."/>
            <person name="Petzold A."/>
            <person name="Susuki M."/>
            <person name="Suzuki K.-i.T."/>
            <person name="Hayashi T."/>
            <person name="Toyoda A."/>
            <person name="Oliveira C."/>
            <person name="Osipova E."/>
            <person name="Leigh N.D."/>
            <person name="Simon A."/>
            <person name="Yun M.H."/>
        </authorList>
    </citation>
    <scope>NUCLEOTIDE SEQUENCE</scope>
    <source>
        <strain evidence="2">20211129_DDA</strain>
        <tissue evidence="2">Liver</tissue>
    </source>
</reference>
<proteinExistence type="predicted"/>
<gene>
    <name evidence="2" type="ORF">NDU88_005709</name>
</gene>
<keyword evidence="3" id="KW-1185">Reference proteome</keyword>
<sequence length="262" mass="28489">MGACRGSLGLVKAGDPQSMHHQETVENAGRMRRYNIAGSRLATLLRFCRRPGAVSSRSLVEVEEGDAEELWASVGPRRAAEAARLAETARRPYRHSDFPAGPAGDRQKAARWPSGKAPSTMKPAPNGAGGVERVRRVQLHPLRFSVSARQTLKIIMGPCLGAPALPMTVAWAVQGPHNTRSRHPVPGGFYRQDQDGGKGVGIPMAVLQAAPPWRILWGRGKPSGNHRLPFSDRGFTAGVRIAHEAPPACWRCFRGTLPWQRP</sequence>
<feature type="compositionally biased region" description="Basic and acidic residues" evidence="1">
    <location>
        <begin position="87"/>
        <end position="97"/>
    </location>
</feature>
<name>A0AAV7N210_PLEWA</name>
<dbReference type="Proteomes" id="UP001066276">
    <property type="component" value="Chromosome 9"/>
</dbReference>
<evidence type="ECO:0000313" key="3">
    <source>
        <dbReference type="Proteomes" id="UP001066276"/>
    </source>
</evidence>
<organism evidence="2 3">
    <name type="scientific">Pleurodeles waltl</name>
    <name type="common">Iberian ribbed newt</name>
    <dbReference type="NCBI Taxonomy" id="8319"/>
    <lineage>
        <taxon>Eukaryota</taxon>
        <taxon>Metazoa</taxon>
        <taxon>Chordata</taxon>
        <taxon>Craniata</taxon>
        <taxon>Vertebrata</taxon>
        <taxon>Euteleostomi</taxon>
        <taxon>Amphibia</taxon>
        <taxon>Batrachia</taxon>
        <taxon>Caudata</taxon>
        <taxon>Salamandroidea</taxon>
        <taxon>Salamandridae</taxon>
        <taxon>Pleurodelinae</taxon>
        <taxon>Pleurodeles</taxon>
    </lineage>
</organism>
<comment type="caution">
    <text evidence="2">The sequence shown here is derived from an EMBL/GenBank/DDBJ whole genome shotgun (WGS) entry which is preliminary data.</text>
</comment>
<feature type="region of interest" description="Disordered" evidence="1">
    <location>
        <begin position="1"/>
        <end position="21"/>
    </location>
</feature>
<accession>A0AAV7N210</accession>
<evidence type="ECO:0000313" key="2">
    <source>
        <dbReference type="EMBL" id="KAJ1108333.1"/>
    </source>
</evidence>
<feature type="region of interest" description="Disordered" evidence="1">
    <location>
        <begin position="83"/>
        <end position="129"/>
    </location>
</feature>
<dbReference type="EMBL" id="JANPWB010000013">
    <property type="protein sequence ID" value="KAJ1108333.1"/>
    <property type="molecule type" value="Genomic_DNA"/>
</dbReference>
<evidence type="ECO:0000256" key="1">
    <source>
        <dbReference type="SAM" id="MobiDB-lite"/>
    </source>
</evidence>
<protein>
    <submittedName>
        <fullName evidence="2">Uncharacterized protein</fullName>
    </submittedName>
</protein>